<dbReference type="SUPFAM" id="SSF50156">
    <property type="entry name" value="PDZ domain-like"/>
    <property type="match status" value="1"/>
</dbReference>
<feature type="domain" description="PDZ" evidence="1">
    <location>
        <begin position="84"/>
        <end position="125"/>
    </location>
</feature>
<proteinExistence type="predicted"/>
<gene>
    <name evidence="2" type="ORF">AB205_0046340</name>
</gene>
<dbReference type="InterPro" id="IPR036034">
    <property type="entry name" value="PDZ_sf"/>
</dbReference>
<dbReference type="PANTHER" id="PTHR46221">
    <property type="entry name" value="FERM AND PDZ DOMAIN-CONTAINING PROTEIN FAMILY MEMBER"/>
    <property type="match status" value="1"/>
</dbReference>
<accession>A0A2G9S4T2</accession>
<evidence type="ECO:0000313" key="2">
    <source>
        <dbReference type="EMBL" id="PIO34463.1"/>
    </source>
</evidence>
<dbReference type="EMBL" id="KV929556">
    <property type="protein sequence ID" value="PIO34463.1"/>
    <property type="molecule type" value="Genomic_DNA"/>
</dbReference>
<dbReference type="PROSITE" id="PS50106">
    <property type="entry name" value="PDZ"/>
    <property type="match status" value="1"/>
</dbReference>
<organism evidence="2">
    <name type="scientific">Aquarana catesbeiana</name>
    <name type="common">American bullfrog</name>
    <name type="synonym">Rana catesbeiana</name>
    <dbReference type="NCBI Taxonomy" id="8400"/>
    <lineage>
        <taxon>Eukaryota</taxon>
        <taxon>Metazoa</taxon>
        <taxon>Chordata</taxon>
        <taxon>Craniata</taxon>
        <taxon>Vertebrata</taxon>
        <taxon>Euteleostomi</taxon>
        <taxon>Amphibia</taxon>
        <taxon>Batrachia</taxon>
        <taxon>Anura</taxon>
        <taxon>Neobatrachia</taxon>
        <taxon>Ranoidea</taxon>
        <taxon>Ranidae</taxon>
        <taxon>Aquarana</taxon>
    </lineage>
</organism>
<dbReference type="Gene3D" id="2.30.42.10">
    <property type="match status" value="1"/>
</dbReference>
<dbReference type="GO" id="GO:0005938">
    <property type="term" value="C:cell cortex"/>
    <property type="evidence" value="ECO:0007669"/>
    <property type="project" value="TreeGrafter"/>
</dbReference>
<dbReference type="AlphaFoldDB" id="A0A2G9S4T2"/>
<protein>
    <recommendedName>
        <fullName evidence="1">PDZ domain-containing protein</fullName>
    </recommendedName>
</protein>
<reference evidence="2" key="1">
    <citation type="submission" date="2017-08" db="EMBL/GenBank/DDBJ databases">
        <title>Assembly of the North American Bullfrog Genome.</title>
        <authorList>
            <person name="Warren R.L."/>
            <person name="Vandervalk B.P."/>
            <person name="Kucuk E."/>
            <person name="Birol I."/>
            <person name="Helbing C."/>
            <person name="Pandoh P."/>
            <person name="Behsaz B."/>
            <person name="Mohamadi H."/>
            <person name="Chu J."/>
            <person name="Jackman S."/>
            <person name="Hammond S.A."/>
            <person name="Veldhoen N."/>
            <person name="Kirk H."/>
            <person name="Zhao Y."/>
            <person name="Coope R."/>
            <person name="Pleasance S."/>
            <person name="Moore R."/>
            <person name="Holt R."/>
        </authorList>
    </citation>
    <scope>NUCLEOTIDE SEQUENCE</scope>
    <source>
        <strain evidence="2">Bruno</strain>
        <tissue evidence="2">Liver</tissue>
    </source>
</reference>
<dbReference type="OrthoDB" id="5859304at2759"/>
<dbReference type="PANTHER" id="PTHR46221:SF2">
    <property type="entry name" value="FERM AND PDZ DOMAIN-CONTAINING PROTEIN 1"/>
    <property type="match status" value="1"/>
</dbReference>
<name>A0A2G9S4T2_AQUCT</name>
<evidence type="ECO:0000259" key="1">
    <source>
        <dbReference type="PROSITE" id="PS50106"/>
    </source>
</evidence>
<dbReference type="Pfam" id="PF00595">
    <property type="entry name" value="PDZ"/>
    <property type="match status" value="1"/>
</dbReference>
<sequence>MEDPDTNLFQTRKGHRIEQMVVRWLRRSRDNSSRARVSIGESPPIGPNQYGCSLNLTLEIKKDPYFENYGFDISQNLPLTVTVVNTGDQISAINNENVENIHAQKAADMIRDSADTLNITVLRSTSSPKSSFLTAEKRARLKSNPVKVRFAEEVIVNGHTQLY</sequence>
<dbReference type="InterPro" id="IPR001478">
    <property type="entry name" value="PDZ"/>
</dbReference>
<dbReference type="GO" id="GO:0005886">
    <property type="term" value="C:plasma membrane"/>
    <property type="evidence" value="ECO:0007669"/>
    <property type="project" value="TreeGrafter"/>
</dbReference>